<dbReference type="GO" id="GO:0032259">
    <property type="term" value="P:methylation"/>
    <property type="evidence" value="ECO:0007669"/>
    <property type="project" value="UniProtKB-KW"/>
</dbReference>
<dbReference type="EC" id="2.1.1.77" evidence="3"/>
<dbReference type="InterPro" id="IPR000682">
    <property type="entry name" value="PCMT"/>
</dbReference>
<keyword evidence="8" id="KW-0472">Membrane</keyword>
<evidence type="ECO:0000256" key="7">
    <source>
        <dbReference type="ARBA" id="ARBA00022691"/>
    </source>
</evidence>
<keyword evidence="6" id="KW-0808">Transferase</keyword>
<proteinExistence type="inferred from homology"/>
<keyword evidence="10" id="KW-1185">Reference proteome</keyword>
<evidence type="ECO:0000256" key="6">
    <source>
        <dbReference type="ARBA" id="ARBA00022679"/>
    </source>
</evidence>
<keyword evidence="4" id="KW-0963">Cytoplasm</keyword>
<gene>
    <name evidence="9" type="ORF">NEZAVI_LOCUS12806</name>
</gene>
<accession>A0A9P0HMJ4</accession>
<dbReference type="Pfam" id="PF01135">
    <property type="entry name" value="PCMT"/>
    <property type="match status" value="1"/>
</dbReference>
<dbReference type="GO" id="GO:0005737">
    <property type="term" value="C:cytoplasm"/>
    <property type="evidence" value="ECO:0007669"/>
    <property type="project" value="UniProtKB-SubCell"/>
</dbReference>
<evidence type="ECO:0000313" key="10">
    <source>
        <dbReference type="Proteomes" id="UP001152798"/>
    </source>
</evidence>
<dbReference type="PANTHER" id="PTHR11579">
    <property type="entry name" value="PROTEIN-L-ISOASPARTATE O-METHYLTRANSFERASE"/>
    <property type="match status" value="1"/>
</dbReference>
<keyword evidence="8" id="KW-1133">Transmembrane helix</keyword>
<evidence type="ECO:0000256" key="1">
    <source>
        <dbReference type="ARBA" id="ARBA00004496"/>
    </source>
</evidence>
<dbReference type="InterPro" id="IPR029063">
    <property type="entry name" value="SAM-dependent_MTases_sf"/>
</dbReference>
<evidence type="ECO:0000256" key="5">
    <source>
        <dbReference type="ARBA" id="ARBA00022603"/>
    </source>
</evidence>
<organism evidence="9 10">
    <name type="scientific">Nezara viridula</name>
    <name type="common">Southern green stink bug</name>
    <name type="synonym">Cimex viridulus</name>
    <dbReference type="NCBI Taxonomy" id="85310"/>
    <lineage>
        <taxon>Eukaryota</taxon>
        <taxon>Metazoa</taxon>
        <taxon>Ecdysozoa</taxon>
        <taxon>Arthropoda</taxon>
        <taxon>Hexapoda</taxon>
        <taxon>Insecta</taxon>
        <taxon>Pterygota</taxon>
        <taxon>Neoptera</taxon>
        <taxon>Paraneoptera</taxon>
        <taxon>Hemiptera</taxon>
        <taxon>Heteroptera</taxon>
        <taxon>Panheteroptera</taxon>
        <taxon>Pentatomomorpha</taxon>
        <taxon>Pentatomoidea</taxon>
        <taxon>Pentatomidae</taxon>
        <taxon>Pentatominae</taxon>
        <taxon>Nezara</taxon>
    </lineage>
</organism>
<dbReference type="SUPFAM" id="SSF53335">
    <property type="entry name" value="S-adenosyl-L-methionine-dependent methyltransferases"/>
    <property type="match status" value="1"/>
</dbReference>
<name>A0A9P0HMJ4_NEZVI</name>
<evidence type="ECO:0000256" key="2">
    <source>
        <dbReference type="ARBA" id="ARBA00005369"/>
    </source>
</evidence>
<evidence type="ECO:0000256" key="8">
    <source>
        <dbReference type="SAM" id="Phobius"/>
    </source>
</evidence>
<protein>
    <recommendedName>
        <fullName evidence="3">protein-L-isoaspartate(D-aspartate) O-methyltransferase</fullName>
        <ecNumber evidence="3">2.1.1.77</ecNumber>
    </recommendedName>
</protein>
<keyword evidence="8" id="KW-0812">Transmembrane</keyword>
<dbReference type="OrthoDB" id="73890at2759"/>
<evidence type="ECO:0000256" key="4">
    <source>
        <dbReference type="ARBA" id="ARBA00022490"/>
    </source>
</evidence>
<keyword evidence="5" id="KW-0489">Methyltransferase</keyword>
<dbReference type="GO" id="GO:0004719">
    <property type="term" value="F:protein-L-isoaspartate (D-aspartate) O-methyltransferase activity"/>
    <property type="evidence" value="ECO:0007669"/>
    <property type="project" value="UniProtKB-EC"/>
</dbReference>
<comment type="similarity">
    <text evidence="2">Belongs to the methyltransferase superfamily. L-isoaspartyl/D-aspartyl protein methyltransferase family.</text>
</comment>
<dbReference type="AlphaFoldDB" id="A0A9P0HMJ4"/>
<dbReference type="Proteomes" id="UP001152798">
    <property type="component" value="Chromosome 6"/>
</dbReference>
<feature type="transmembrane region" description="Helical" evidence="8">
    <location>
        <begin position="6"/>
        <end position="24"/>
    </location>
</feature>
<dbReference type="CDD" id="cd02440">
    <property type="entry name" value="AdoMet_MTases"/>
    <property type="match status" value="1"/>
</dbReference>
<evidence type="ECO:0000313" key="9">
    <source>
        <dbReference type="EMBL" id="CAH1404387.1"/>
    </source>
</evidence>
<comment type="subcellular location">
    <subcellularLocation>
        <location evidence="1">Cytoplasm</location>
    </subcellularLocation>
</comment>
<dbReference type="PANTHER" id="PTHR11579:SF0">
    <property type="entry name" value="PROTEIN-L-ISOASPARTATE(D-ASPARTATE) O-METHYLTRANSFERASE"/>
    <property type="match status" value="1"/>
</dbReference>
<dbReference type="Gene3D" id="3.40.50.150">
    <property type="entry name" value="Vaccinia Virus protein VP39"/>
    <property type="match status" value="1"/>
</dbReference>
<dbReference type="EMBL" id="OV725082">
    <property type="protein sequence ID" value="CAH1404387.1"/>
    <property type="molecule type" value="Genomic_DNA"/>
</dbReference>
<keyword evidence="7" id="KW-0949">S-adenosyl-L-methionine</keyword>
<reference evidence="9" key="1">
    <citation type="submission" date="2022-01" db="EMBL/GenBank/DDBJ databases">
        <authorList>
            <person name="King R."/>
        </authorList>
    </citation>
    <scope>NUCLEOTIDE SEQUENCE</scope>
</reference>
<evidence type="ECO:0000256" key="3">
    <source>
        <dbReference type="ARBA" id="ARBA00011890"/>
    </source>
</evidence>
<sequence length="283" mass="31116">MISTSARNIVLFFSNIVVISYLLGNSMAWRSHGKSNLDLVQNLRRNNIIRSDVVERVMAQVDRANYVSHNPYMDVPQGIGYGVTISAPHMHAHALELLREKLVDGAKALDVGSGSGYLTACMALMVGPSGLAVGIDHIKELVDSSRSNIKADHPELIESNRLKLIVGDGRLGSPEDAPFDAIHVGAASPDLPKDDIRCSFNEMDSPYARGAKLYWTARARMADEADLPNGKRPRGKPNRRWEDCIKADLKGLGLDSKRWREGPGVKYADIRCGVPQHHSCKSH</sequence>